<dbReference type="GO" id="GO:0090614">
    <property type="term" value="F:5'-methylthioadenosine deaminase activity"/>
    <property type="evidence" value="ECO:0007669"/>
    <property type="project" value="UniProtKB-UniRule"/>
</dbReference>
<feature type="binding site" evidence="4">
    <location>
        <position position="68"/>
    </location>
    <ligand>
        <name>Zn(2+)</name>
        <dbReference type="ChEBI" id="CHEBI:29105"/>
    </ligand>
</feature>
<dbReference type="SUPFAM" id="SSF51556">
    <property type="entry name" value="Metallo-dependent hydrolases"/>
    <property type="match status" value="1"/>
</dbReference>
<protein>
    <recommendedName>
        <fullName evidence="4">5-methylthioadenosine/S-adenosylhomocysteine deaminase</fullName>
        <shortName evidence="4">MTA/SAH deaminase</shortName>
        <ecNumber evidence="4">3.5.4.28</ecNumber>
        <ecNumber evidence="4">3.5.4.31</ecNumber>
    </recommendedName>
</protein>
<evidence type="ECO:0000313" key="6">
    <source>
        <dbReference type="EMBL" id="MCM3713557.1"/>
    </source>
</evidence>
<keyword evidence="2 4" id="KW-0378">Hydrolase</keyword>
<dbReference type="Gene3D" id="2.30.40.10">
    <property type="entry name" value="Urease, subunit C, domain 1"/>
    <property type="match status" value="1"/>
</dbReference>
<evidence type="ECO:0000313" key="7">
    <source>
        <dbReference type="Proteomes" id="UP001139179"/>
    </source>
</evidence>
<dbReference type="InterPro" id="IPR050287">
    <property type="entry name" value="MTA/SAH_deaminase"/>
</dbReference>
<dbReference type="PANTHER" id="PTHR43794">
    <property type="entry name" value="AMINOHYDROLASE SSNA-RELATED"/>
    <property type="match status" value="1"/>
</dbReference>
<organism evidence="6 7">
    <name type="scientific">Halalkalibacter oceani</name>
    <dbReference type="NCBI Taxonomy" id="1653776"/>
    <lineage>
        <taxon>Bacteria</taxon>
        <taxon>Bacillati</taxon>
        <taxon>Bacillota</taxon>
        <taxon>Bacilli</taxon>
        <taxon>Bacillales</taxon>
        <taxon>Bacillaceae</taxon>
        <taxon>Halalkalibacter</taxon>
    </lineage>
</organism>
<comment type="catalytic activity">
    <reaction evidence="4">
        <text>S-methyl-5'-thioadenosine + H2O + H(+) = S-methyl-5'-thioinosine + NH4(+)</text>
        <dbReference type="Rhea" id="RHEA:25025"/>
        <dbReference type="ChEBI" id="CHEBI:15377"/>
        <dbReference type="ChEBI" id="CHEBI:15378"/>
        <dbReference type="ChEBI" id="CHEBI:17509"/>
        <dbReference type="ChEBI" id="CHEBI:28938"/>
        <dbReference type="ChEBI" id="CHEBI:48595"/>
        <dbReference type="EC" id="3.5.4.31"/>
    </reaction>
</comment>
<feature type="binding site" evidence="4">
    <location>
        <position position="215"/>
    </location>
    <ligand>
        <name>Zn(2+)</name>
        <dbReference type="ChEBI" id="CHEBI:29105"/>
    </ligand>
</feature>
<dbReference type="PANTHER" id="PTHR43794:SF11">
    <property type="entry name" value="AMIDOHYDROLASE-RELATED DOMAIN-CONTAINING PROTEIN"/>
    <property type="match status" value="1"/>
</dbReference>
<dbReference type="Proteomes" id="UP001139179">
    <property type="component" value="Unassembled WGS sequence"/>
</dbReference>
<dbReference type="EC" id="3.5.4.28" evidence="4"/>
<dbReference type="HAMAP" id="MF_01281">
    <property type="entry name" value="MTA_SAH_deamin"/>
    <property type="match status" value="1"/>
</dbReference>
<evidence type="ECO:0000256" key="3">
    <source>
        <dbReference type="ARBA" id="ARBA00022833"/>
    </source>
</evidence>
<dbReference type="AlphaFoldDB" id="A0A9X2INM7"/>
<feature type="binding site" evidence="4">
    <location>
        <position position="66"/>
    </location>
    <ligand>
        <name>Zn(2+)</name>
        <dbReference type="ChEBI" id="CHEBI:29105"/>
    </ligand>
</feature>
<feature type="binding site" evidence="4">
    <location>
        <position position="95"/>
    </location>
    <ligand>
        <name>substrate</name>
    </ligand>
</feature>
<comment type="caution">
    <text evidence="4">Lacks conserved residue(s) required for the propagation of feature annotation.</text>
</comment>
<feature type="binding site" evidence="4">
    <location>
        <position position="188"/>
    </location>
    <ligand>
        <name>substrate</name>
    </ligand>
</feature>
<keyword evidence="7" id="KW-1185">Reference proteome</keyword>
<evidence type="ECO:0000256" key="2">
    <source>
        <dbReference type="ARBA" id="ARBA00022801"/>
    </source>
</evidence>
<accession>A0A9X2INM7</accession>
<feature type="binding site" evidence="4">
    <location>
        <position position="304"/>
    </location>
    <ligand>
        <name>substrate</name>
    </ligand>
</feature>
<feature type="binding site" evidence="4">
    <location>
        <position position="304"/>
    </location>
    <ligand>
        <name>Zn(2+)</name>
        <dbReference type="ChEBI" id="CHEBI:29105"/>
    </ligand>
</feature>
<dbReference type="Pfam" id="PF01979">
    <property type="entry name" value="Amidohydro_1"/>
    <property type="match status" value="1"/>
</dbReference>
<reference evidence="6" key="1">
    <citation type="submission" date="2022-05" db="EMBL/GenBank/DDBJ databases">
        <title>Comparative Genomics of Spacecraft Associated Microbes.</title>
        <authorList>
            <person name="Tran M.T."/>
            <person name="Wright A."/>
            <person name="Seuylemezian A."/>
            <person name="Eisen J."/>
            <person name="Coil D."/>
        </authorList>
    </citation>
    <scope>NUCLEOTIDE SEQUENCE</scope>
    <source>
        <strain evidence="6">214.1.1</strain>
    </source>
</reference>
<evidence type="ECO:0000256" key="4">
    <source>
        <dbReference type="HAMAP-Rule" id="MF_01281"/>
    </source>
</evidence>
<comment type="function">
    <text evidence="4">Catalyzes the deamination of 5-methylthioadenosine and S-adenosyl-L-homocysteine into 5-methylthioinosine and S-inosyl-L-homocysteine, respectively. Is also able to deaminate adenosine.</text>
</comment>
<dbReference type="EC" id="3.5.4.31" evidence="4"/>
<sequence>MLLLKDAAIVTMDKENPFIDNGFLVIADGKLIEVGSGSPSEKQEADAAEVISVKGKWLMPGLINTHGHIGMTLLRGHSDDLPLHRWLEEKMWPFEGKQDEEAVHAGRALALAEMVKSGTTTFLEMYHLYMDQCAEAVEEAGMRATLMRSMIGLCSKEEQEAKLGEAVRFAKQWHERADGRIRTMLAPHAPYTCPPAFIERIVEEAVQLQLPVHMHLAETKKEVADHLEQYGCHPLDHLDQLGVLDAVPWLFAHGVHLAEAQLERLARTEATISYNPKSNLKLGSGIAPVKEMLERGIRVSFGTDSVAANNTLDLFEELRIGNLLQKGSYQDATALSAGTTLELATINGAEALQFPELGKLKAGYQADFILLDGEQLHVQPAAHVLSHLVYAVKAADVTDVFVQGKALMRNRSLLTLDEEKIRYQANRQYKKVCSLM</sequence>
<keyword evidence="1 4" id="KW-0479">Metal-binding</keyword>
<comment type="similarity">
    <text evidence="4">Belongs to the metallo-dependent hydrolases superfamily. MTA/SAH deaminase family.</text>
</comment>
<dbReference type="GO" id="GO:0050270">
    <property type="term" value="F:S-adenosylhomocysteine deaminase activity"/>
    <property type="evidence" value="ECO:0007669"/>
    <property type="project" value="UniProtKB-UniRule"/>
</dbReference>
<comment type="catalytic activity">
    <reaction evidence="4">
        <text>S-adenosyl-L-homocysteine + H2O + H(+) = S-inosyl-L-homocysteine + NH4(+)</text>
        <dbReference type="Rhea" id="RHEA:20716"/>
        <dbReference type="ChEBI" id="CHEBI:15377"/>
        <dbReference type="ChEBI" id="CHEBI:15378"/>
        <dbReference type="ChEBI" id="CHEBI:28938"/>
        <dbReference type="ChEBI" id="CHEBI:57856"/>
        <dbReference type="ChEBI" id="CHEBI:57985"/>
        <dbReference type="EC" id="3.5.4.28"/>
    </reaction>
</comment>
<comment type="cofactor">
    <cofactor evidence="4">
        <name>Zn(2+)</name>
        <dbReference type="ChEBI" id="CHEBI:29105"/>
    </cofactor>
    <text evidence="4">Binds 1 zinc ion per subunit.</text>
</comment>
<dbReference type="CDD" id="cd01298">
    <property type="entry name" value="ATZ_TRZ_like"/>
    <property type="match status" value="1"/>
</dbReference>
<feature type="binding site" evidence="4">
    <location>
        <position position="218"/>
    </location>
    <ligand>
        <name>substrate</name>
    </ligand>
</feature>
<evidence type="ECO:0000256" key="1">
    <source>
        <dbReference type="ARBA" id="ARBA00022723"/>
    </source>
</evidence>
<dbReference type="GO" id="GO:0046872">
    <property type="term" value="F:metal ion binding"/>
    <property type="evidence" value="ECO:0007669"/>
    <property type="project" value="UniProtKB-KW"/>
</dbReference>
<dbReference type="RefSeq" id="WP_251222367.1">
    <property type="nucleotide sequence ID" value="NZ_JAMBOL010000003.1"/>
</dbReference>
<proteinExistence type="inferred from homology"/>
<dbReference type="InterPro" id="IPR011059">
    <property type="entry name" value="Metal-dep_hydrolase_composite"/>
</dbReference>
<dbReference type="FunFam" id="3.20.20.140:FF:000014">
    <property type="entry name" value="5-methylthioadenosine/S-adenosylhomocysteine deaminase"/>
    <property type="match status" value="1"/>
</dbReference>
<feature type="binding site" evidence="4">
    <location>
        <position position="148"/>
    </location>
    <ligand>
        <name>substrate</name>
    </ligand>
</feature>
<evidence type="ECO:0000259" key="5">
    <source>
        <dbReference type="Pfam" id="PF01979"/>
    </source>
</evidence>
<dbReference type="InterPro" id="IPR023512">
    <property type="entry name" value="Deaminase_MtaD/DadD"/>
</dbReference>
<name>A0A9X2INM7_9BACI</name>
<comment type="caution">
    <text evidence="6">The sequence shown here is derived from an EMBL/GenBank/DDBJ whole genome shotgun (WGS) entry which is preliminary data.</text>
</comment>
<dbReference type="Gene3D" id="3.20.20.140">
    <property type="entry name" value="Metal-dependent hydrolases"/>
    <property type="match status" value="1"/>
</dbReference>
<gene>
    <name evidence="4" type="primary">mtaD</name>
    <name evidence="6" type="ORF">M3202_05635</name>
</gene>
<keyword evidence="3 4" id="KW-0862">Zinc</keyword>
<dbReference type="InterPro" id="IPR032466">
    <property type="entry name" value="Metal_Hydrolase"/>
</dbReference>
<dbReference type="SUPFAM" id="SSF51338">
    <property type="entry name" value="Composite domain of metallo-dependent hydrolases"/>
    <property type="match status" value="1"/>
</dbReference>
<dbReference type="InterPro" id="IPR006680">
    <property type="entry name" value="Amidohydro-rel"/>
</dbReference>
<dbReference type="EMBL" id="JAMBOL010000003">
    <property type="protein sequence ID" value="MCM3713557.1"/>
    <property type="molecule type" value="Genomic_DNA"/>
</dbReference>
<feature type="domain" description="Amidohydrolase-related" evidence="5">
    <location>
        <begin position="58"/>
        <end position="406"/>
    </location>
</feature>